<dbReference type="Proteomes" id="UP000054564">
    <property type="component" value="Unassembled WGS sequence"/>
</dbReference>
<reference evidence="2" key="1">
    <citation type="submission" date="2014-03" db="EMBL/GenBank/DDBJ databases">
        <title>The Genome Sequence of Puccinia striiformis f. sp. tritici PST-78.</title>
        <authorList>
            <consortium name="The Broad Institute Genome Sequencing Platform"/>
            <person name="Cuomo C."/>
            <person name="Hulbert S."/>
            <person name="Chen X."/>
            <person name="Walker B."/>
            <person name="Young S.K."/>
            <person name="Zeng Q."/>
            <person name="Gargeya S."/>
            <person name="Fitzgerald M."/>
            <person name="Haas B."/>
            <person name="Abouelleil A."/>
            <person name="Alvarado L."/>
            <person name="Arachchi H.M."/>
            <person name="Berlin A.M."/>
            <person name="Chapman S.B."/>
            <person name="Goldberg J."/>
            <person name="Griggs A."/>
            <person name="Gujja S."/>
            <person name="Hansen M."/>
            <person name="Howarth C."/>
            <person name="Imamovic A."/>
            <person name="Larimer J."/>
            <person name="McCowan C."/>
            <person name="Montmayeur A."/>
            <person name="Murphy C."/>
            <person name="Neiman D."/>
            <person name="Pearson M."/>
            <person name="Priest M."/>
            <person name="Roberts A."/>
            <person name="Saif S."/>
            <person name="Shea T."/>
            <person name="Sisk P."/>
            <person name="Sykes S."/>
            <person name="Wortman J."/>
            <person name="Nusbaum C."/>
            <person name="Birren B."/>
        </authorList>
    </citation>
    <scope>NUCLEOTIDE SEQUENCE [LARGE SCALE GENOMIC DNA]</scope>
    <source>
        <strain evidence="2">race PST-78</strain>
    </source>
</reference>
<keyword evidence="2" id="KW-1185">Reference proteome</keyword>
<evidence type="ECO:0000313" key="1">
    <source>
        <dbReference type="EMBL" id="KNE94497.1"/>
    </source>
</evidence>
<protein>
    <submittedName>
        <fullName evidence="1">Uncharacterized protein</fullName>
    </submittedName>
</protein>
<gene>
    <name evidence="1" type="ORF">PSTG_12143</name>
</gene>
<accession>A0A0L0V5F9</accession>
<dbReference type="EMBL" id="AJIL01000115">
    <property type="protein sequence ID" value="KNE94497.1"/>
    <property type="molecule type" value="Genomic_DNA"/>
</dbReference>
<comment type="caution">
    <text evidence="1">The sequence shown here is derived from an EMBL/GenBank/DDBJ whole genome shotgun (WGS) entry which is preliminary data.</text>
</comment>
<dbReference type="AlphaFoldDB" id="A0A0L0V5F9"/>
<sequence length="88" mass="9910">MFQHTDLFVSANILKFASNYSAQSEIQHCRQLPLASSSNDFRITTHIPLSDLRLGLIPLGVFLDDHRVFPVSGPPSRHFCKTLNPMES</sequence>
<organism evidence="1 2">
    <name type="scientific">Puccinia striiformis f. sp. tritici PST-78</name>
    <dbReference type="NCBI Taxonomy" id="1165861"/>
    <lineage>
        <taxon>Eukaryota</taxon>
        <taxon>Fungi</taxon>
        <taxon>Dikarya</taxon>
        <taxon>Basidiomycota</taxon>
        <taxon>Pucciniomycotina</taxon>
        <taxon>Pucciniomycetes</taxon>
        <taxon>Pucciniales</taxon>
        <taxon>Pucciniaceae</taxon>
        <taxon>Puccinia</taxon>
    </lineage>
</organism>
<name>A0A0L0V5F9_9BASI</name>
<evidence type="ECO:0000313" key="2">
    <source>
        <dbReference type="Proteomes" id="UP000054564"/>
    </source>
</evidence>
<proteinExistence type="predicted"/>